<dbReference type="CDD" id="cd21037">
    <property type="entry name" value="MLKL_NTD"/>
    <property type="match status" value="1"/>
</dbReference>
<dbReference type="SUPFAM" id="SSF52540">
    <property type="entry name" value="P-loop containing nucleoside triphosphate hydrolases"/>
    <property type="match status" value="1"/>
</dbReference>
<proteinExistence type="predicted"/>
<accession>A0AAD6SIY9</accession>
<evidence type="ECO:0000313" key="2">
    <source>
        <dbReference type="Proteomes" id="UP001218188"/>
    </source>
</evidence>
<dbReference type="Proteomes" id="UP001218188">
    <property type="component" value="Unassembled WGS sequence"/>
</dbReference>
<dbReference type="EMBL" id="JARJCM010000107">
    <property type="protein sequence ID" value="KAJ7028894.1"/>
    <property type="molecule type" value="Genomic_DNA"/>
</dbReference>
<keyword evidence="2" id="KW-1185">Reference proteome</keyword>
<gene>
    <name evidence="1" type="ORF">C8F04DRAFT_1265460</name>
</gene>
<dbReference type="InterPro" id="IPR036537">
    <property type="entry name" value="Adaptor_Cbl_N_dom_sf"/>
</dbReference>
<dbReference type="GO" id="GO:0007166">
    <property type="term" value="P:cell surface receptor signaling pathway"/>
    <property type="evidence" value="ECO:0007669"/>
    <property type="project" value="InterPro"/>
</dbReference>
<dbReference type="Gene3D" id="3.40.50.300">
    <property type="entry name" value="P-loop containing nucleotide triphosphate hydrolases"/>
    <property type="match status" value="1"/>
</dbReference>
<protein>
    <submittedName>
        <fullName evidence="1">Uncharacterized protein</fullName>
    </submittedName>
</protein>
<comment type="caution">
    <text evidence="1">The sequence shown here is derived from an EMBL/GenBank/DDBJ whole genome shotgun (WGS) entry which is preliminary data.</text>
</comment>
<organism evidence="1 2">
    <name type="scientific">Mycena alexandri</name>
    <dbReference type="NCBI Taxonomy" id="1745969"/>
    <lineage>
        <taxon>Eukaryota</taxon>
        <taxon>Fungi</taxon>
        <taxon>Dikarya</taxon>
        <taxon>Basidiomycota</taxon>
        <taxon>Agaricomycotina</taxon>
        <taxon>Agaricomycetes</taxon>
        <taxon>Agaricomycetidae</taxon>
        <taxon>Agaricales</taxon>
        <taxon>Marasmiineae</taxon>
        <taxon>Mycenaceae</taxon>
        <taxon>Mycena</taxon>
    </lineage>
</organism>
<name>A0AAD6SIY9_9AGAR</name>
<evidence type="ECO:0000313" key="1">
    <source>
        <dbReference type="EMBL" id="KAJ7028894.1"/>
    </source>
</evidence>
<dbReference type="InterPro" id="IPR059179">
    <property type="entry name" value="MLKL-like_MCAfunc"/>
</dbReference>
<reference evidence="1" key="1">
    <citation type="submission" date="2023-03" db="EMBL/GenBank/DDBJ databases">
        <title>Massive genome expansion in bonnet fungi (Mycena s.s.) driven by repeated elements and novel gene families across ecological guilds.</title>
        <authorList>
            <consortium name="Lawrence Berkeley National Laboratory"/>
            <person name="Harder C.B."/>
            <person name="Miyauchi S."/>
            <person name="Viragh M."/>
            <person name="Kuo A."/>
            <person name="Thoen E."/>
            <person name="Andreopoulos B."/>
            <person name="Lu D."/>
            <person name="Skrede I."/>
            <person name="Drula E."/>
            <person name="Henrissat B."/>
            <person name="Morin E."/>
            <person name="Kohler A."/>
            <person name="Barry K."/>
            <person name="LaButti K."/>
            <person name="Morin E."/>
            <person name="Salamov A."/>
            <person name="Lipzen A."/>
            <person name="Mereny Z."/>
            <person name="Hegedus B."/>
            <person name="Baldrian P."/>
            <person name="Stursova M."/>
            <person name="Weitz H."/>
            <person name="Taylor A."/>
            <person name="Grigoriev I.V."/>
            <person name="Nagy L.G."/>
            <person name="Martin F."/>
            <person name="Kauserud H."/>
        </authorList>
    </citation>
    <scope>NUCLEOTIDE SEQUENCE</scope>
    <source>
        <strain evidence="1">CBHHK200</strain>
    </source>
</reference>
<dbReference type="AlphaFoldDB" id="A0AAD6SIY9"/>
<sequence length="292" mass="32746">MPRQDTTTEARIHSLIAYLTPAVTLLDNLNDAFGPPFIQPIVKTVEALIAGLQNVKRNKDECFQLVEGIHQVLYPIIDLHLKSETAGSLPPAVVDQIAQFTETLHKIYTFIEIQQDGNKIKQFFRQTEINRLLKECHTGIEQAMELFMTGFIVLNDVIQVQHQAETMHKELLELVATLSDGTMSDESSSVFYKKDNGSHTSSNSFSMLPSKPKIFHGRDSELKDIIEVLFQDAPRIAILGGGGMGKTSLARAALHHTDTCARFQHRFFDWNQAKILPNLWFNTLPGSQACVS</sequence>
<dbReference type="InterPro" id="IPR027417">
    <property type="entry name" value="P-loop_NTPase"/>
</dbReference>
<dbReference type="Gene3D" id="1.20.930.20">
    <property type="entry name" value="Adaptor protein Cbl, N-terminal domain"/>
    <property type="match status" value="1"/>
</dbReference>